<dbReference type="RefSeq" id="WP_343791471.1">
    <property type="nucleotide sequence ID" value="NZ_BAAAEU010000015.1"/>
</dbReference>
<feature type="chain" id="PRO_5046770842" description="beta-lactamase" evidence="4">
    <location>
        <begin position="30"/>
        <end position="341"/>
    </location>
</feature>
<keyword evidence="7" id="KW-1185">Reference proteome</keyword>
<dbReference type="Pfam" id="PF13354">
    <property type="entry name" value="Beta-lactamase2"/>
    <property type="match status" value="1"/>
</dbReference>
<dbReference type="Proteomes" id="UP001501523">
    <property type="component" value="Unassembled WGS sequence"/>
</dbReference>
<dbReference type="PANTHER" id="PTHR35333:SF3">
    <property type="entry name" value="BETA-LACTAMASE-TYPE TRANSPEPTIDASE FOLD CONTAINING PROTEIN"/>
    <property type="match status" value="1"/>
</dbReference>
<dbReference type="InterPro" id="IPR000871">
    <property type="entry name" value="Beta-lactam_class-A"/>
</dbReference>
<dbReference type="EMBL" id="BAAAEU010000015">
    <property type="protein sequence ID" value="GAA0717382.1"/>
    <property type="molecule type" value="Genomic_DNA"/>
</dbReference>
<feature type="domain" description="Beta-lactamase class A catalytic" evidence="5">
    <location>
        <begin position="59"/>
        <end position="313"/>
    </location>
</feature>
<evidence type="ECO:0000256" key="1">
    <source>
        <dbReference type="ARBA" id="ARBA00001526"/>
    </source>
</evidence>
<evidence type="ECO:0000256" key="4">
    <source>
        <dbReference type="SAM" id="SignalP"/>
    </source>
</evidence>
<evidence type="ECO:0000259" key="5">
    <source>
        <dbReference type="Pfam" id="PF13354"/>
    </source>
</evidence>
<evidence type="ECO:0000313" key="6">
    <source>
        <dbReference type="EMBL" id="GAA0717382.1"/>
    </source>
</evidence>
<dbReference type="SUPFAM" id="SSF56601">
    <property type="entry name" value="beta-lactamase/transpeptidase-like"/>
    <property type="match status" value="1"/>
</dbReference>
<dbReference type="NCBIfam" id="NF033103">
    <property type="entry name" value="bla_class_A"/>
    <property type="match status" value="1"/>
</dbReference>
<dbReference type="InterPro" id="IPR045155">
    <property type="entry name" value="Beta-lactam_cat"/>
</dbReference>
<dbReference type="PANTHER" id="PTHR35333">
    <property type="entry name" value="BETA-LACTAMASE"/>
    <property type="match status" value="1"/>
</dbReference>
<protein>
    <recommendedName>
        <fullName evidence="3">beta-lactamase</fullName>
        <ecNumber evidence="3">3.5.2.6</ecNumber>
    </recommendedName>
</protein>
<dbReference type="Gene3D" id="3.40.710.10">
    <property type="entry name" value="DD-peptidase/beta-lactamase superfamily"/>
    <property type="match status" value="1"/>
</dbReference>
<accession>A0ABP3TT39</accession>
<comment type="catalytic activity">
    <reaction evidence="1">
        <text>a beta-lactam + H2O = a substituted beta-amino acid</text>
        <dbReference type="Rhea" id="RHEA:20401"/>
        <dbReference type="ChEBI" id="CHEBI:15377"/>
        <dbReference type="ChEBI" id="CHEBI:35627"/>
        <dbReference type="ChEBI" id="CHEBI:140347"/>
        <dbReference type="EC" id="3.5.2.6"/>
    </reaction>
</comment>
<comment type="caution">
    <text evidence="6">The sequence shown here is derived from an EMBL/GenBank/DDBJ whole genome shotgun (WGS) entry which is preliminary data.</text>
</comment>
<organism evidence="6 7">
    <name type="scientific">Dokdonella soli</name>
    <dbReference type="NCBI Taxonomy" id="529810"/>
    <lineage>
        <taxon>Bacteria</taxon>
        <taxon>Pseudomonadati</taxon>
        <taxon>Pseudomonadota</taxon>
        <taxon>Gammaproteobacteria</taxon>
        <taxon>Lysobacterales</taxon>
        <taxon>Rhodanobacteraceae</taxon>
        <taxon>Dokdonella</taxon>
    </lineage>
</organism>
<dbReference type="PRINTS" id="PR00118">
    <property type="entry name" value="BLACTAMASEA"/>
</dbReference>
<keyword evidence="4" id="KW-0732">Signal</keyword>
<evidence type="ECO:0000256" key="2">
    <source>
        <dbReference type="ARBA" id="ARBA00009009"/>
    </source>
</evidence>
<gene>
    <name evidence="6" type="primary">bla</name>
    <name evidence="6" type="ORF">GCM10009105_24350</name>
</gene>
<comment type="similarity">
    <text evidence="2">Belongs to the class-A beta-lactamase family.</text>
</comment>
<name>A0ABP3TT39_9GAMM</name>
<feature type="signal peptide" evidence="4">
    <location>
        <begin position="1"/>
        <end position="29"/>
    </location>
</feature>
<evidence type="ECO:0000256" key="3">
    <source>
        <dbReference type="ARBA" id="ARBA00012865"/>
    </source>
</evidence>
<proteinExistence type="inferred from homology"/>
<dbReference type="EC" id="3.5.2.6" evidence="3"/>
<dbReference type="InterPro" id="IPR012338">
    <property type="entry name" value="Beta-lactam/transpept-like"/>
</dbReference>
<reference evidence="7" key="1">
    <citation type="journal article" date="2019" name="Int. J. Syst. Evol. Microbiol.">
        <title>The Global Catalogue of Microorganisms (GCM) 10K type strain sequencing project: providing services to taxonomists for standard genome sequencing and annotation.</title>
        <authorList>
            <consortium name="The Broad Institute Genomics Platform"/>
            <consortium name="The Broad Institute Genome Sequencing Center for Infectious Disease"/>
            <person name="Wu L."/>
            <person name="Ma J."/>
        </authorList>
    </citation>
    <scope>NUCLEOTIDE SEQUENCE [LARGE SCALE GENOMIC DNA]</scope>
    <source>
        <strain evidence="7">JCM 15421</strain>
    </source>
</reference>
<sequence length="341" mass="35736">MKSPHGLRTIAAAIVLGLSLAWLPLPAGAANGVAMTAAQTGLQKSLEVLAQRARPGLLGVAILDLKTGAQARVNASQAYPMMSVFKAPVAAAVFAQIDEGRLSLKQHVTLTRADLRSGSAVPSIGGNFRGEHMTFTVEQLLIAAVSESDNTAADALVKLAGGPPAVTAFLRSHGIDGMRVDLDEAGVGRVFEGLRSGEGISPTESSQEAHQRLRRGYEAFLADPRNRSTPDAAIEFLRQLWKGELLPPSSAQRLLRLMDGQTVPNRLRAGLPNGVHLADKCGTSDSLDGVTAAYNDIGVLTSSDGHTVLVAAFLTASRASKAERNATFADLTRSIAAALHP</sequence>
<evidence type="ECO:0000313" key="7">
    <source>
        <dbReference type="Proteomes" id="UP001501523"/>
    </source>
</evidence>